<keyword evidence="5" id="KW-0175">Coiled coil</keyword>
<evidence type="ECO:0000256" key="1">
    <source>
        <dbReference type="ARBA" id="ARBA00010476"/>
    </source>
</evidence>
<name>A0A1W0D761_9NEIS</name>
<dbReference type="InterPro" id="IPR001623">
    <property type="entry name" value="DnaJ_domain"/>
</dbReference>
<dbReference type="RefSeq" id="WP_081554847.1">
    <property type="nucleotide sequence ID" value="NZ_CP109905.1"/>
</dbReference>
<dbReference type="HAMAP" id="MF_00682">
    <property type="entry name" value="HscB"/>
    <property type="match status" value="1"/>
</dbReference>
<accession>A0A1W0D761</accession>
<dbReference type="Proteomes" id="UP000192721">
    <property type="component" value="Unassembled WGS sequence"/>
</dbReference>
<dbReference type="NCBIfam" id="TIGR00714">
    <property type="entry name" value="hscB"/>
    <property type="match status" value="1"/>
</dbReference>
<dbReference type="GO" id="GO:0044571">
    <property type="term" value="P:[2Fe-2S] cluster assembly"/>
    <property type="evidence" value="ECO:0007669"/>
    <property type="project" value="InterPro"/>
</dbReference>
<comment type="similarity">
    <text evidence="1 4">Belongs to the HscB family.</text>
</comment>
<protein>
    <recommendedName>
        <fullName evidence="4">Co-chaperone protein HscB homolog</fullName>
    </recommendedName>
</protein>
<comment type="caution">
    <text evidence="7">The sequence shown here is derived from an EMBL/GenBank/DDBJ whole genome shotgun (WGS) entry which is preliminary data.</text>
</comment>
<reference evidence="7 8" key="1">
    <citation type="submission" date="2017-02" db="EMBL/GenBank/DDBJ databases">
        <title>Chromobacterium haemolyticum H5244.</title>
        <authorList>
            <person name="Gulvik C.A."/>
        </authorList>
    </citation>
    <scope>NUCLEOTIDE SEQUENCE [LARGE SCALE GENOMIC DNA]</scope>
    <source>
        <strain evidence="7 8">H5244</strain>
    </source>
</reference>
<dbReference type="EMBL" id="MUKV01000004">
    <property type="protein sequence ID" value="OQS42834.1"/>
    <property type="molecule type" value="Genomic_DNA"/>
</dbReference>
<dbReference type="PANTHER" id="PTHR14021">
    <property type="entry name" value="IRON-SULFUR CLUSTER CO-CHAPERONE PROTEIN HSCB"/>
    <property type="match status" value="1"/>
</dbReference>
<comment type="subunit">
    <text evidence="4">Interacts with HscA and stimulates its ATPase activity.</text>
</comment>
<dbReference type="Gene3D" id="1.20.1280.20">
    <property type="entry name" value="HscB, C-terminal domain"/>
    <property type="match status" value="1"/>
</dbReference>
<dbReference type="CDD" id="cd06257">
    <property type="entry name" value="DnaJ"/>
    <property type="match status" value="1"/>
</dbReference>
<gene>
    <name evidence="4" type="primary">hscB</name>
    <name evidence="7" type="ORF">B0T45_05590</name>
</gene>
<organism evidence="7 8">
    <name type="scientific">Chromobacterium haemolyticum</name>
    <dbReference type="NCBI Taxonomy" id="394935"/>
    <lineage>
        <taxon>Bacteria</taxon>
        <taxon>Pseudomonadati</taxon>
        <taxon>Pseudomonadota</taxon>
        <taxon>Betaproteobacteria</taxon>
        <taxon>Neisseriales</taxon>
        <taxon>Chromobacteriaceae</taxon>
        <taxon>Chromobacterium</taxon>
    </lineage>
</organism>
<evidence type="ECO:0000259" key="6">
    <source>
        <dbReference type="PROSITE" id="PS50076"/>
    </source>
</evidence>
<dbReference type="GO" id="GO:1990230">
    <property type="term" value="C:iron-sulfur cluster transfer complex"/>
    <property type="evidence" value="ECO:0007669"/>
    <property type="project" value="TreeGrafter"/>
</dbReference>
<evidence type="ECO:0000313" key="8">
    <source>
        <dbReference type="Proteomes" id="UP000192721"/>
    </source>
</evidence>
<dbReference type="Gene3D" id="1.10.287.110">
    <property type="entry name" value="DnaJ domain"/>
    <property type="match status" value="1"/>
</dbReference>
<evidence type="ECO:0000256" key="2">
    <source>
        <dbReference type="ARBA" id="ARBA00023186"/>
    </source>
</evidence>
<proteinExistence type="inferred from homology"/>
<evidence type="ECO:0000256" key="4">
    <source>
        <dbReference type="HAMAP-Rule" id="MF_00682"/>
    </source>
</evidence>
<comment type="function">
    <text evidence="3 4">Co-chaperone involved in the maturation of iron-sulfur cluster-containing proteins. Seems to help targeting proteins to be folded toward HscA.</text>
</comment>
<dbReference type="GO" id="GO:0001671">
    <property type="term" value="F:ATPase activator activity"/>
    <property type="evidence" value="ECO:0007669"/>
    <property type="project" value="InterPro"/>
</dbReference>
<evidence type="ECO:0000256" key="5">
    <source>
        <dbReference type="SAM" id="Coils"/>
    </source>
</evidence>
<dbReference type="GO" id="GO:0006457">
    <property type="term" value="P:protein folding"/>
    <property type="evidence" value="ECO:0007669"/>
    <property type="project" value="UniProtKB-UniRule"/>
</dbReference>
<dbReference type="GO" id="GO:0051259">
    <property type="term" value="P:protein complex oligomerization"/>
    <property type="evidence" value="ECO:0007669"/>
    <property type="project" value="InterPro"/>
</dbReference>
<dbReference type="PANTHER" id="PTHR14021:SF15">
    <property type="entry name" value="IRON-SULFUR CLUSTER CO-CHAPERONE PROTEIN HSCB"/>
    <property type="match status" value="1"/>
</dbReference>
<feature type="domain" description="J" evidence="6">
    <location>
        <begin position="8"/>
        <end position="80"/>
    </location>
</feature>
<sequence length="177" mass="20217">MSTDFSQDFFSLFNLPRRFAIDGSALEHAWRTAAAQVHPDRYASSSDAEKRSALMQATRVNEAYQTLKSPLNRARYLLTLSGVDTQEDTNTQMPAAFLMAQMEWRENIEDARAGRELERLETLSRQLRDESRAHQTELEQALDQRADLDAAALLVRKLRFLEKLDQEIGDAIEALLD</sequence>
<dbReference type="InterPro" id="IPR036869">
    <property type="entry name" value="J_dom_sf"/>
</dbReference>
<dbReference type="InterPro" id="IPR009073">
    <property type="entry name" value="HscB_oligo_C"/>
</dbReference>
<evidence type="ECO:0000256" key="3">
    <source>
        <dbReference type="ARBA" id="ARBA00025596"/>
    </source>
</evidence>
<dbReference type="Pfam" id="PF07743">
    <property type="entry name" value="HSCB_C"/>
    <property type="match status" value="1"/>
</dbReference>
<keyword evidence="2 4" id="KW-0143">Chaperone</keyword>
<dbReference type="InterPro" id="IPR004640">
    <property type="entry name" value="HscB"/>
</dbReference>
<dbReference type="SUPFAM" id="SSF46565">
    <property type="entry name" value="Chaperone J-domain"/>
    <property type="match status" value="1"/>
</dbReference>
<dbReference type="Pfam" id="PF00226">
    <property type="entry name" value="DnaJ"/>
    <property type="match status" value="1"/>
</dbReference>
<dbReference type="AlphaFoldDB" id="A0A1W0D761"/>
<evidence type="ECO:0000313" key="7">
    <source>
        <dbReference type="EMBL" id="OQS42834.1"/>
    </source>
</evidence>
<dbReference type="NCBIfam" id="NF002935">
    <property type="entry name" value="PRK03578.1"/>
    <property type="match status" value="1"/>
</dbReference>
<dbReference type="InterPro" id="IPR036386">
    <property type="entry name" value="HscB_C_sf"/>
</dbReference>
<feature type="coiled-coil region" evidence="5">
    <location>
        <begin position="117"/>
        <end position="144"/>
    </location>
</feature>
<dbReference type="SUPFAM" id="SSF47144">
    <property type="entry name" value="HSC20 (HSCB), C-terminal oligomerisation domain"/>
    <property type="match status" value="1"/>
</dbReference>
<dbReference type="SMART" id="SM00271">
    <property type="entry name" value="DnaJ"/>
    <property type="match status" value="1"/>
</dbReference>
<dbReference type="GO" id="GO:0051087">
    <property type="term" value="F:protein-folding chaperone binding"/>
    <property type="evidence" value="ECO:0007669"/>
    <property type="project" value="InterPro"/>
</dbReference>
<dbReference type="PROSITE" id="PS50076">
    <property type="entry name" value="DNAJ_2"/>
    <property type="match status" value="1"/>
</dbReference>